<reference evidence="4 5" key="1">
    <citation type="submission" date="2024-02" db="EMBL/GenBank/DDBJ databases">
        <title>Discinaceae phylogenomics.</title>
        <authorList>
            <person name="Dirks A.C."/>
            <person name="James T.Y."/>
        </authorList>
    </citation>
    <scope>NUCLEOTIDE SEQUENCE [LARGE SCALE GENOMIC DNA]</scope>
    <source>
        <strain evidence="4 5">ACD0624</strain>
    </source>
</reference>
<evidence type="ECO:0000256" key="1">
    <source>
        <dbReference type="RuleBase" id="RU368069"/>
    </source>
</evidence>
<feature type="compositionally biased region" description="Low complexity" evidence="2">
    <location>
        <begin position="74"/>
        <end position="85"/>
    </location>
</feature>
<keyword evidence="5" id="KW-1185">Reference proteome</keyword>
<feature type="non-terminal residue" evidence="4">
    <location>
        <position position="197"/>
    </location>
</feature>
<feature type="compositionally biased region" description="Low complexity" evidence="2">
    <location>
        <begin position="40"/>
        <end position="63"/>
    </location>
</feature>
<comment type="function">
    <text evidence="1">Mediates inactivation of the TORC1 complex in response to amino acid starvation. Required for meiotic nuclear division.</text>
</comment>
<comment type="subcellular location">
    <subcellularLocation>
        <location evidence="1">Vacuole membrane</location>
        <topology evidence="1">Peripheral membrane protein</topology>
    </subcellularLocation>
</comment>
<dbReference type="PANTHER" id="PTHR13153:SF5">
    <property type="entry name" value="GATOR COMPLEX PROTEIN NPRL3"/>
    <property type="match status" value="1"/>
</dbReference>
<name>A0ABR3G4B2_9PEZI</name>
<accession>A0ABR3G4B2</accession>
<evidence type="ECO:0000256" key="3">
    <source>
        <dbReference type="SAM" id="SignalP"/>
    </source>
</evidence>
<comment type="caution">
    <text evidence="4">The sequence shown here is derived from an EMBL/GenBank/DDBJ whole genome shotgun (WGS) entry which is preliminary data.</text>
</comment>
<comment type="similarity">
    <text evidence="1">Belongs to the NPR3 family.</text>
</comment>
<feature type="region of interest" description="Disordered" evidence="2">
    <location>
        <begin position="37"/>
        <end position="153"/>
    </location>
</feature>
<evidence type="ECO:0000313" key="4">
    <source>
        <dbReference type="EMBL" id="KAL0630774.1"/>
    </source>
</evidence>
<keyword evidence="1 3" id="KW-0732">Signal</keyword>
<keyword evidence="1" id="KW-0469">Meiosis</keyword>
<dbReference type="Proteomes" id="UP001447188">
    <property type="component" value="Unassembled WGS sequence"/>
</dbReference>
<evidence type="ECO:0000313" key="5">
    <source>
        <dbReference type="Proteomes" id="UP001447188"/>
    </source>
</evidence>
<feature type="chain" id="PRO_5046263162" description="Nitrogen permease regulator 3" evidence="3">
    <location>
        <begin position="26"/>
        <end position="197"/>
    </location>
</feature>
<protein>
    <recommendedName>
        <fullName evidence="1">Nitrogen permease regulator 3</fullName>
    </recommendedName>
    <alternativeName>
        <fullName evidence="1">Required for meiotic nuclear division protein 11</fullName>
    </alternativeName>
</protein>
<evidence type="ECO:0000256" key="2">
    <source>
        <dbReference type="SAM" id="MobiDB-lite"/>
    </source>
</evidence>
<sequence length="197" mass="21072">MSTPRTVTPNACLLAVLLIVRSASGVSFTFHYPPKPQIDSSPSTSSLSRPHAPHASGGPAHPATAYTDSDSHSHSGTSNSDGGSTNDEDDDRQSRTTLQDIGATTVPGTGRTATERSDSGSRTQSYAGGGHRRRSRKEEEEEGRKEDAELGEEPPWETVLGFRADFLAGLLAPKASMCKTRFEMTVDDVVFLGFPLH</sequence>
<proteinExistence type="inferred from homology"/>
<dbReference type="PANTHER" id="PTHR13153">
    <property type="entry name" value="CGTHBA PROTEIN -14 GENE PROTEIN"/>
    <property type="match status" value="1"/>
</dbReference>
<dbReference type="Pfam" id="PF03666">
    <property type="entry name" value="NPR3"/>
    <property type="match status" value="1"/>
</dbReference>
<feature type="compositionally biased region" description="Basic and acidic residues" evidence="2">
    <location>
        <begin position="136"/>
        <end position="148"/>
    </location>
</feature>
<organism evidence="4 5">
    <name type="scientific">Discina gigas</name>
    <dbReference type="NCBI Taxonomy" id="1032678"/>
    <lineage>
        <taxon>Eukaryota</taxon>
        <taxon>Fungi</taxon>
        <taxon>Dikarya</taxon>
        <taxon>Ascomycota</taxon>
        <taxon>Pezizomycotina</taxon>
        <taxon>Pezizomycetes</taxon>
        <taxon>Pezizales</taxon>
        <taxon>Discinaceae</taxon>
        <taxon>Discina</taxon>
    </lineage>
</organism>
<dbReference type="InterPro" id="IPR005365">
    <property type="entry name" value="Npr3"/>
</dbReference>
<feature type="signal peptide" evidence="3">
    <location>
        <begin position="1"/>
        <end position="25"/>
    </location>
</feature>
<dbReference type="EMBL" id="JBBBZM010000386">
    <property type="protein sequence ID" value="KAL0630774.1"/>
    <property type="molecule type" value="Genomic_DNA"/>
</dbReference>
<gene>
    <name evidence="4" type="primary">npr3_2</name>
    <name evidence="4" type="ORF">Q9L58_010371</name>
</gene>